<gene>
    <name evidence="2" type="ORF">DFR74_113168</name>
</gene>
<feature type="domain" description="Phosphoribosyltransferase" evidence="1">
    <location>
        <begin position="10"/>
        <end position="169"/>
    </location>
</feature>
<dbReference type="Proteomes" id="UP000252586">
    <property type="component" value="Unassembled WGS sequence"/>
</dbReference>
<reference evidence="2 3" key="1">
    <citation type="submission" date="2018-06" db="EMBL/GenBank/DDBJ databases">
        <title>Genomic Encyclopedia of Type Strains, Phase IV (KMG-IV): sequencing the most valuable type-strain genomes for metagenomic binning, comparative biology and taxonomic classification.</title>
        <authorList>
            <person name="Goeker M."/>
        </authorList>
    </citation>
    <scope>NUCLEOTIDE SEQUENCE [LARGE SCALE GENOMIC DNA]</scope>
    <source>
        <strain evidence="2 3">DSM 44599</strain>
    </source>
</reference>
<name>A0A366D9K5_9NOCA</name>
<accession>A0A366D9K5</accession>
<dbReference type="GO" id="GO:0016757">
    <property type="term" value="F:glycosyltransferase activity"/>
    <property type="evidence" value="ECO:0007669"/>
    <property type="project" value="UniProtKB-KW"/>
</dbReference>
<dbReference type="CDD" id="cd06223">
    <property type="entry name" value="PRTases_typeI"/>
    <property type="match status" value="1"/>
</dbReference>
<dbReference type="InterPro" id="IPR029057">
    <property type="entry name" value="PRTase-like"/>
</dbReference>
<evidence type="ECO:0000313" key="3">
    <source>
        <dbReference type="Proteomes" id="UP000252586"/>
    </source>
</evidence>
<keyword evidence="2" id="KW-0328">Glycosyltransferase</keyword>
<protein>
    <submittedName>
        <fullName evidence="2">Putative phosphoribosyltransferase</fullName>
    </submittedName>
</protein>
<sequence>MLFLDRRAAGRRLAQRLPEFRGGDTVVLGVPRGGIPVAYEVAAALGAPLDVAVVRRLRVPHRPDLAFGAVGEDGVAVVDDRVLMRAYVSDTGRAQVESEQREEVSRTAIRYRGGAPRHTLSGRTAVIVDDGVHSGSSARAAAAIAKFAGARRVVLAVPVGPAATLAALSRHVDHIVHLARTTTTEPIAHHYGDFTAVDDAHICDLLDAAASDLRHRAV</sequence>
<evidence type="ECO:0000259" key="1">
    <source>
        <dbReference type="Pfam" id="PF00156"/>
    </source>
</evidence>
<keyword evidence="2" id="KW-0808">Transferase</keyword>
<comment type="caution">
    <text evidence="2">The sequence shown here is derived from an EMBL/GenBank/DDBJ whole genome shotgun (WGS) entry which is preliminary data.</text>
</comment>
<dbReference type="SUPFAM" id="SSF53271">
    <property type="entry name" value="PRTase-like"/>
    <property type="match status" value="1"/>
</dbReference>
<organism evidence="2 3">
    <name type="scientific">Nocardia puris</name>
    <dbReference type="NCBI Taxonomy" id="208602"/>
    <lineage>
        <taxon>Bacteria</taxon>
        <taxon>Bacillati</taxon>
        <taxon>Actinomycetota</taxon>
        <taxon>Actinomycetes</taxon>
        <taxon>Mycobacteriales</taxon>
        <taxon>Nocardiaceae</taxon>
        <taxon>Nocardia</taxon>
    </lineage>
</organism>
<dbReference type="STRING" id="1210090.GCA_001613185_02849"/>
<dbReference type="OrthoDB" id="9810066at2"/>
<keyword evidence="3" id="KW-1185">Reference proteome</keyword>
<dbReference type="InterPro" id="IPR000836">
    <property type="entry name" value="PRTase_dom"/>
</dbReference>
<dbReference type="EMBL" id="QNRE01000013">
    <property type="protein sequence ID" value="RBO86625.1"/>
    <property type="molecule type" value="Genomic_DNA"/>
</dbReference>
<dbReference type="RefSeq" id="WP_067508731.1">
    <property type="nucleotide sequence ID" value="NZ_CP107943.1"/>
</dbReference>
<dbReference type="Gene3D" id="3.40.50.2020">
    <property type="match status" value="1"/>
</dbReference>
<proteinExistence type="predicted"/>
<evidence type="ECO:0000313" key="2">
    <source>
        <dbReference type="EMBL" id="RBO86625.1"/>
    </source>
</evidence>
<dbReference type="Pfam" id="PF00156">
    <property type="entry name" value="Pribosyltran"/>
    <property type="match status" value="1"/>
</dbReference>
<dbReference type="Gene3D" id="3.30.1310.20">
    <property type="entry name" value="PRTase-like"/>
    <property type="match status" value="1"/>
</dbReference>
<dbReference type="AlphaFoldDB" id="A0A366D9K5"/>